<protein>
    <submittedName>
        <fullName evidence="3">Uncharacterized protein</fullName>
    </submittedName>
</protein>
<evidence type="ECO:0000256" key="2">
    <source>
        <dbReference type="SAM" id="Phobius"/>
    </source>
</evidence>
<name>A0A836B1B9_CHLIN</name>
<keyword evidence="2" id="KW-0812">Transmembrane</keyword>
<dbReference type="EMBL" id="JAEHOC010000002">
    <property type="protein sequence ID" value="KAG2444830.1"/>
    <property type="molecule type" value="Genomic_DNA"/>
</dbReference>
<keyword evidence="2" id="KW-1133">Transmembrane helix</keyword>
<reference evidence="3" key="1">
    <citation type="journal article" date="2020" name="bioRxiv">
        <title>Comparative genomics of Chlamydomonas.</title>
        <authorList>
            <person name="Craig R.J."/>
            <person name="Hasan A.R."/>
            <person name="Ness R.W."/>
            <person name="Keightley P.D."/>
        </authorList>
    </citation>
    <scope>NUCLEOTIDE SEQUENCE</scope>
    <source>
        <strain evidence="3">SAG 7.73</strain>
    </source>
</reference>
<keyword evidence="2" id="KW-0472">Membrane</keyword>
<feature type="compositionally biased region" description="Low complexity" evidence="1">
    <location>
        <begin position="503"/>
        <end position="539"/>
    </location>
</feature>
<dbReference type="Proteomes" id="UP000650467">
    <property type="component" value="Unassembled WGS sequence"/>
</dbReference>
<gene>
    <name evidence="3" type="ORF">HXX76_001572</name>
</gene>
<evidence type="ECO:0000313" key="4">
    <source>
        <dbReference type="Proteomes" id="UP000650467"/>
    </source>
</evidence>
<evidence type="ECO:0000256" key="1">
    <source>
        <dbReference type="SAM" id="MobiDB-lite"/>
    </source>
</evidence>
<feature type="compositionally biased region" description="Low complexity" evidence="1">
    <location>
        <begin position="745"/>
        <end position="754"/>
    </location>
</feature>
<comment type="caution">
    <text evidence="3">The sequence shown here is derived from an EMBL/GenBank/DDBJ whole genome shotgun (WGS) entry which is preliminary data.</text>
</comment>
<keyword evidence="4" id="KW-1185">Reference proteome</keyword>
<accession>A0A836B1B9</accession>
<feature type="compositionally biased region" description="Basic residues" evidence="1">
    <location>
        <begin position="413"/>
        <end position="422"/>
    </location>
</feature>
<feature type="compositionally biased region" description="Basic residues" evidence="1">
    <location>
        <begin position="365"/>
        <end position="380"/>
    </location>
</feature>
<feature type="compositionally biased region" description="Low complexity" evidence="1">
    <location>
        <begin position="434"/>
        <end position="445"/>
    </location>
</feature>
<feature type="region of interest" description="Disordered" evidence="1">
    <location>
        <begin position="735"/>
        <end position="754"/>
    </location>
</feature>
<feature type="transmembrane region" description="Helical" evidence="2">
    <location>
        <begin position="223"/>
        <end position="244"/>
    </location>
</feature>
<feature type="compositionally biased region" description="Low complexity" evidence="1">
    <location>
        <begin position="605"/>
        <end position="614"/>
    </location>
</feature>
<feature type="region of interest" description="Disordered" evidence="1">
    <location>
        <begin position="503"/>
        <end position="553"/>
    </location>
</feature>
<feature type="region of interest" description="Disordered" evidence="1">
    <location>
        <begin position="605"/>
        <end position="632"/>
    </location>
</feature>
<dbReference type="AlphaFoldDB" id="A0A836B1B9"/>
<evidence type="ECO:0000313" key="3">
    <source>
        <dbReference type="EMBL" id="KAG2444830.1"/>
    </source>
</evidence>
<sequence>MLNKNNKKEISAIQDLIESKIYVNPARREELRGLKEQLWALPLDQLPGGATCTLLCLNLSDKVEEALRSRLPGWTLQVERICADPDAPEYKEDRKRFVKLFSGKQLEGAGVAAIVHELRSQGEELAQLDKRVIALSLLGKLPVISCCCSSADALPAASAATGDTWPVFFTPHPHEDVRPMAEWLRDELPRVRALSAAITDEVQVRTAHLGKVNAPLHFLKRGAVALVPFGVLTVNTLGIVRLMARMLQLAGMRGDTSANKALGLLGAENAALVTAVDSLGDVYSFAIFATVLADLQGMGFVEAAEAMDVVDGLTLGSIGVVTGAVSAIGAYLSRPVMVRSAGQFLASLQTIYALNPAMRRESLERKKKKKKKRHGGRHRAAGGGPGEAGDKEELRGLLQRSAVSGKTREQARRGKKKGRKGVLARTQLEERHGAAAAALAGLSESEASDEDEAAAQSGSASEDGSEELELPNSSGAGGEEASAAASAAAVAAASAAAAAEDLAAAAEQAAATAEAEAVAAEADADGASLATTSASATQAGGAGTGKLTREEKKQLAVARRAAAAEAKAKAAEAKAAAKAAAVAAKAAEKERLALEKAAAKEAAKAAKAAAAADKAATRERRAEEKAAAKEEAKAAKAAAAAAKAAEKERLALEKAAAKEAAKAAKEEAKAAKAGGAKASEASTSSIVGPEGWQEAPAAPDAGATKLRWWQRGKKAGAAGAGAAAGAAAAGAAGCCADSDGGGSSSSGASGSDESGWGLAVLGGAVGGSAEADGGGGGGGGGGRDVTDAVARDERMGLDAETRAALAQFLSLEEEEDEVYGAEGGGGEVYGGEEEGLAAAGVAGVAGPLGSNI</sequence>
<feature type="compositionally biased region" description="Basic and acidic residues" evidence="1">
    <location>
        <begin position="615"/>
        <end position="632"/>
    </location>
</feature>
<feature type="region of interest" description="Disordered" evidence="1">
    <location>
        <begin position="361"/>
        <end position="485"/>
    </location>
</feature>
<feature type="region of interest" description="Disordered" evidence="1">
    <location>
        <begin position="671"/>
        <end position="701"/>
    </location>
</feature>
<feature type="compositionally biased region" description="Low complexity" evidence="1">
    <location>
        <begin position="671"/>
        <end position="681"/>
    </location>
</feature>
<proteinExistence type="predicted"/>
<organism evidence="3 4">
    <name type="scientific">Chlamydomonas incerta</name>
    <dbReference type="NCBI Taxonomy" id="51695"/>
    <lineage>
        <taxon>Eukaryota</taxon>
        <taxon>Viridiplantae</taxon>
        <taxon>Chlorophyta</taxon>
        <taxon>core chlorophytes</taxon>
        <taxon>Chlorophyceae</taxon>
        <taxon>CS clade</taxon>
        <taxon>Chlamydomonadales</taxon>
        <taxon>Chlamydomonadaceae</taxon>
        <taxon>Chlamydomonas</taxon>
    </lineage>
</organism>
<dbReference type="OrthoDB" id="544514at2759"/>